<keyword evidence="5" id="KW-1185">Reference proteome</keyword>
<dbReference type="InterPro" id="IPR000644">
    <property type="entry name" value="CBS_dom"/>
</dbReference>
<dbReference type="Pfam" id="PF00571">
    <property type="entry name" value="CBS"/>
    <property type="match status" value="2"/>
</dbReference>
<dbReference type="InterPro" id="IPR051257">
    <property type="entry name" value="Diverse_CBS-Domain"/>
</dbReference>
<gene>
    <name evidence="4" type="ORF">A9Q02_19370</name>
</gene>
<feature type="domain" description="CBS" evidence="3">
    <location>
        <begin position="78"/>
        <end position="133"/>
    </location>
</feature>
<dbReference type="EMBL" id="LYXE01000166">
    <property type="protein sequence ID" value="PDV97081.1"/>
    <property type="molecule type" value="Genomic_DNA"/>
</dbReference>
<proteinExistence type="predicted"/>
<organism evidence="4 5">
    <name type="scientific">Candidatus Chloroploca asiatica</name>
    <dbReference type="NCBI Taxonomy" id="1506545"/>
    <lineage>
        <taxon>Bacteria</taxon>
        <taxon>Bacillati</taxon>
        <taxon>Chloroflexota</taxon>
        <taxon>Chloroflexia</taxon>
        <taxon>Chloroflexales</taxon>
        <taxon>Chloroflexineae</taxon>
        <taxon>Oscillochloridaceae</taxon>
        <taxon>Candidatus Chloroploca</taxon>
    </lineage>
</organism>
<dbReference type="PANTHER" id="PTHR43080:SF2">
    <property type="entry name" value="CBS DOMAIN-CONTAINING PROTEIN"/>
    <property type="match status" value="1"/>
</dbReference>
<evidence type="ECO:0000313" key="5">
    <source>
        <dbReference type="Proteomes" id="UP000220922"/>
    </source>
</evidence>
<keyword evidence="1 2" id="KW-0129">CBS domain</keyword>
<evidence type="ECO:0000259" key="3">
    <source>
        <dbReference type="PROSITE" id="PS51371"/>
    </source>
</evidence>
<dbReference type="OrthoDB" id="9802114at2"/>
<comment type="caution">
    <text evidence="4">The sequence shown here is derived from an EMBL/GenBank/DDBJ whole genome shotgun (WGS) entry which is preliminary data.</text>
</comment>
<reference evidence="4 5" key="1">
    <citation type="submission" date="2016-05" db="EMBL/GenBank/DDBJ databases">
        <authorList>
            <person name="Lavstsen T."/>
            <person name="Jespersen J.S."/>
        </authorList>
    </citation>
    <scope>NUCLEOTIDE SEQUENCE [LARGE SCALE GENOMIC DNA]</scope>
    <source>
        <strain evidence="4 5">B7-9</strain>
    </source>
</reference>
<evidence type="ECO:0000256" key="2">
    <source>
        <dbReference type="PROSITE-ProRule" id="PRU00703"/>
    </source>
</evidence>
<dbReference type="InterPro" id="IPR044725">
    <property type="entry name" value="CBSX3_CBS_dom"/>
</dbReference>
<dbReference type="PANTHER" id="PTHR43080">
    <property type="entry name" value="CBS DOMAIN-CONTAINING PROTEIN CBSX3, MITOCHONDRIAL"/>
    <property type="match status" value="1"/>
</dbReference>
<dbReference type="CDD" id="cd04623">
    <property type="entry name" value="CBS_pair_bac_euk"/>
    <property type="match status" value="1"/>
</dbReference>
<name>A0A2H3KXJ2_9CHLR</name>
<dbReference type="PROSITE" id="PS51371">
    <property type="entry name" value="CBS"/>
    <property type="match status" value="2"/>
</dbReference>
<sequence length="151" mass="16948">MESIKTVRQLLEVRRGPVWTTSPDASVSDAVQLMTTKDVGALMVLDGERVAGIMTERDVARKVVAAGRLEGLRVSDLMTERVLYVRPDQPLAECMALMSERQVRHLPVLEHGQLVGIISIRDVVADIVAEQSFLIEQLEQYIYELPPHQRT</sequence>
<dbReference type="Gene3D" id="3.10.580.10">
    <property type="entry name" value="CBS-domain"/>
    <property type="match status" value="1"/>
</dbReference>
<dbReference type="AlphaFoldDB" id="A0A2H3KXJ2"/>
<dbReference type="SMART" id="SM00116">
    <property type="entry name" value="CBS"/>
    <property type="match status" value="2"/>
</dbReference>
<dbReference type="InterPro" id="IPR046342">
    <property type="entry name" value="CBS_dom_sf"/>
</dbReference>
<protein>
    <recommendedName>
        <fullName evidence="3">CBS domain-containing protein</fullName>
    </recommendedName>
</protein>
<feature type="domain" description="CBS" evidence="3">
    <location>
        <begin position="13"/>
        <end position="70"/>
    </location>
</feature>
<dbReference type="SUPFAM" id="SSF54631">
    <property type="entry name" value="CBS-domain pair"/>
    <property type="match status" value="1"/>
</dbReference>
<evidence type="ECO:0000256" key="1">
    <source>
        <dbReference type="ARBA" id="ARBA00023122"/>
    </source>
</evidence>
<dbReference type="RefSeq" id="WP_097654799.1">
    <property type="nucleotide sequence ID" value="NZ_LYXE01000166.1"/>
</dbReference>
<dbReference type="Proteomes" id="UP000220922">
    <property type="component" value="Unassembled WGS sequence"/>
</dbReference>
<evidence type="ECO:0000313" key="4">
    <source>
        <dbReference type="EMBL" id="PDV97081.1"/>
    </source>
</evidence>
<accession>A0A2H3KXJ2</accession>